<gene>
    <name evidence="2" type="ORF">H0H81_009064</name>
</gene>
<evidence type="ECO:0000313" key="3">
    <source>
        <dbReference type="Proteomes" id="UP000717328"/>
    </source>
</evidence>
<dbReference type="SUPFAM" id="SSF52047">
    <property type="entry name" value="RNI-like"/>
    <property type="match status" value="1"/>
</dbReference>
<dbReference type="OrthoDB" id="3360340at2759"/>
<dbReference type="EMBL" id="JABCKI010000026">
    <property type="protein sequence ID" value="KAG5653948.1"/>
    <property type="molecule type" value="Genomic_DNA"/>
</dbReference>
<sequence length="506" mass="56451">MAVETCARKPSPTKPLSFQKTIYKPPNLGGLALTNPFTRRYSLHPFRTYDYDECFPCSDDEAEEDESTEEAEGAGESSTARPSLAELEARPPRVVLLELPTEIIEHIAASLRDRQPVLEAASDYIDDRYSDFSYARFALSAFSKTCAALRSTVERVLYRDVQLDFTGWKGRKHTKWPAASLALLLRTLETRPELGRFIYAAALDYPLSTESEALEQGLISFLAQTPNLKTFFLGQCPLALWDSPLLKATTFATTFAPGILPNILTHFPNLENLYMRDCHIMGFSLQFPEHRLKTLRLDSNHEHAAAHISRALVLCDAHVEHLDVRFIGGLLHPAPTFTPRVPFIGPAPTIALTSMRLDNISVFSHLASAYIQVLQSLPVLRHLHVSHHSAFEAAAFSELPPSLRVLTVSDYYGCWEPRAPEGDAQSRNTEFMMALAVAMSMGTRKIMHVVACAGEEADPALDLVYAACDLERKSHVEVQGKHAFVQIHFMEHQAIALPAEDPYTFS</sequence>
<dbReference type="Gene3D" id="3.80.10.10">
    <property type="entry name" value="Ribonuclease Inhibitor"/>
    <property type="match status" value="1"/>
</dbReference>
<reference evidence="2" key="1">
    <citation type="submission" date="2021-02" db="EMBL/GenBank/DDBJ databases">
        <authorList>
            <person name="Nieuwenhuis M."/>
            <person name="Van De Peppel L.J.J."/>
        </authorList>
    </citation>
    <scope>NUCLEOTIDE SEQUENCE</scope>
    <source>
        <strain evidence="2">D49</strain>
    </source>
</reference>
<feature type="region of interest" description="Disordered" evidence="1">
    <location>
        <begin position="57"/>
        <end position="84"/>
    </location>
</feature>
<evidence type="ECO:0000313" key="2">
    <source>
        <dbReference type="EMBL" id="KAG5653948.1"/>
    </source>
</evidence>
<reference evidence="2" key="2">
    <citation type="submission" date="2021-10" db="EMBL/GenBank/DDBJ databases">
        <title>Phylogenomics reveals ancestral predisposition of the termite-cultivated fungus Termitomyces towards a domesticated lifestyle.</title>
        <authorList>
            <person name="Auxier B."/>
            <person name="Grum-Grzhimaylo A."/>
            <person name="Cardenas M.E."/>
            <person name="Lodge J.D."/>
            <person name="Laessoe T."/>
            <person name="Pedersen O."/>
            <person name="Smith M.E."/>
            <person name="Kuyper T.W."/>
            <person name="Franco-Molano E.A."/>
            <person name="Baroni T.J."/>
            <person name="Aanen D.K."/>
        </authorList>
    </citation>
    <scope>NUCLEOTIDE SEQUENCE</scope>
    <source>
        <strain evidence="2">D49</strain>
    </source>
</reference>
<keyword evidence="3" id="KW-1185">Reference proteome</keyword>
<accession>A0A9P7GPN0</accession>
<comment type="caution">
    <text evidence="2">The sequence shown here is derived from an EMBL/GenBank/DDBJ whole genome shotgun (WGS) entry which is preliminary data.</text>
</comment>
<name>A0A9P7GPN0_9AGAR</name>
<feature type="region of interest" description="Disordered" evidence="1">
    <location>
        <begin position="1"/>
        <end position="20"/>
    </location>
</feature>
<evidence type="ECO:0008006" key="4">
    <source>
        <dbReference type="Google" id="ProtNLM"/>
    </source>
</evidence>
<feature type="compositionally biased region" description="Acidic residues" evidence="1">
    <location>
        <begin position="58"/>
        <end position="73"/>
    </location>
</feature>
<organism evidence="2 3">
    <name type="scientific">Sphagnurus paluster</name>
    <dbReference type="NCBI Taxonomy" id="117069"/>
    <lineage>
        <taxon>Eukaryota</taxon>
        <taxon>Fungi</taxon>
        <taxon>Dikarya</taxon>
        <taxon>Basidiomycota</taxon>
        <taxon>Agaricomycotina</taxon>
        <taxon>Agaricomycetes</taxon>
        <taxon>Agaricomycetidae</taxon>
        <taxon>Agaricales</taxon>
        <taxon>Tricholomatineae</taxon>
        <taxon>Lyophyllaceae</taxon>
        <taxon>Sphagnurus</taxon>
    </lineage>
</organism>
<evidence type="ECO:0000256" key="1">
    <source>
        <dbReference type="SAM" id="MobiDB-lite"/>
    </source>
</evidence>
<dbReference type="AlphaFoldDB" id="A0A9P7GPN0"/>
<protein>
    <recommendedName>
        <fullName evidence="4">F-box domain-containing protein</fullName>
    </recommendedName>
</protein>
<proteinExistence type="predicted"/>
<dbReference type="Proteomes" id="UP000717328">
    <property type="component" value="Unassembled WGS sequence"/>
</dbReference>
<dbReference type="InterPro" id="IPR032675">
    <property type="entry name" value="LRR_dom_sf"/>
</dbReference>